<accession>A0A975BMP5</accession>
<proteinExistence type="predicted"/>
<evidence type="ECO:0000313" key="2">
    <source>
        <dbReference type="Proteomes" id="UP000663722"/>
    </source>
</evidence>
<sequence>MSGGYLLKGFPDILLETEGGYRLGFVSPTRTDLPECRSWLCFFIFCFN</sequence>
<dbReference type="AlphaFoldDB" id="A0A975BMP5"/>
<evidence type="ECO:0000313" key="1">
    <source>
        <dbReference type="EMBL" id="QTA87730.1"/>
    </source>
</evidence>
<protein>
    <submittedName>
        <fullName evidence="1">Uncharacterized protein</fullName>
    </submittedName>
</protein>
<organism evidence="1 2">
    <name type="scientific">Desulfonema magnum</name>
    <dbReference type="NCBI Taxonomy" id="45655"/>
    <lineage>
        <taxon>Bacteria</taxon>
        <taxon>Pseudomonadati</taxon>
        <taxon>Thermodesulfobacteriota</taxon>
        <taxon>Desulfobacteria</taxon>
        <taxon>Desulfobacterales</taxon>
        <taxon>Desulfococcaceae</taxon>
        <taxon>Desulfonema</taxon>
    </lineage>
</organism>
<keyword evidence="2" id="KW-1185">Reference proteome</keyword>
<gene>
    <name evidence="1" type="ORF">dnm_037660</name>
</gene>
<name>A0A975BMP5_9BACT</name>
<dbReference type="Proteomes" id="UP000663722">
    <property type="component" value="Chromosome"/>
</dbReference>
<dbReference type="RefSeq" id="WP_207682800.1">
    <property type="nucleotide sequence ID" value="NZ_CP061800.1"/>
</dbReference>
<dbReference type="KEGG" id="dmm:dnm_037660"/>
<reference evidence="1" key="1">
    <citation type="journal article" date="2021" name="Microb. Physiol.">
        <title>Proteogenomic Insights into the Physiology of Marine, Sulfate-Reducing, Filamentous Desulfonema limicola and Desulfonema magnum.</title>
        <authorList>
            <person name="Schnaars V."/>
            <person name="Wohlbrand L."/>
            <person name="Scheve S."/>
            <person name="Hinrichs C."/>
            <person name="Reinhardt R."/>
            <person name="Rabus R."/>
        </authorList>
    </citation>
    <scope>NUCLEOTIDE SEQUENCE</scope>
    <source>
        <strain evidence="1">4be13</strain>
    </source>
</reference>
<dbReference type="EMBL" id="CP061800">
    <property type="protein sequence ID" value="QTA87730.1"/>
    <property type="molecule type" value="Genomic_DNA"/>
</dbReference>